<evidence type="ECO:0000313" key="2">
    <source>
        <dbReference type="Proteomes" id="UP001246858"/>
    </source>
</evidence>
<sequence length="96" mass="11362">MSWEILISETAVETFNAIQDQIFQRLGNKAVEEFEKNTLKVLELIQHSPFMFKETVLDSNIRKGLIKKRSSIFYEVKSNTIVVLFFWDNRQEPAFF</sequence>
<reference evidence="1" key="1">
    <citation type="submission" date="2023-07" db="EMBL/GenBank/DDBJ databases">
        <title>Sorghum-associated microbial communities from plants grown in Nebraska, USA.</title>
        <authorList>
            <person name="Schachtman D."/>
        </authorList>
    </citation>
    <scope>NUCLEOTIDE SEQUENCE</scope>
    <source>
        <strain evidence="1">2697</strain>
    </source>
</reference>
<keyword evidence="2" id="KW-1185">Reference proteome</keyword>
<evidence type="ECO:0000313" key="1">
    <source>
        <dbReference type="EMBL" id="MDR6784615.1"/>
    </source>
</evidence>
<gene>
    <name evidence="1" type="ORF">J2X78_003189</name>
</gene>
<name>A0ACC6KZ15_9SPHI</name>
<accession>A0ACC6KZ15</accession>
<organism evidence="1 2">
    <name type="scientific">Pedobacter africanus</name>
    <dbReference type="NCBI Taxonomy" id="151894"/>
    <lineage>
        <taxon>Bacteria</taxon>
        <taxon>Pseudomonadati</taxon>
        <taxon>Bacteroidota</taxon>
        <taxon>Sphingobacteriia</taxon>
        <taxon>Sphingobacteriales</taxon>
        <taxon>Sphingobacteriaceae</taxon>
        <taxon>Pedobacter</taxon>
    </lineage>
</organism>
<comment type="caution">
    <text evidence="1">The sequence shown here is derived from an EMBL/GenBank/DDBJ whole genome shotgun (WGS) entry which is preliminary data.</text>
</comment>
<dbReference type="Proteomes" id="UP001246858">
    <property type="component" value="Unassembled WGS sequence"/>
</dbReference>
<proteinExistence type="predicted"/>
<protein>
    <submittedName>
        <fullName evidence="1">Plasmid stabilization system protein ParE</fullName>
    </submittedName>
</protein>
<dbReference type="EMBL" id="JAVDTF010000003">
    <property type="protein sequence ID" value="MDR6784615.1"/>
    <property type="molecule type" value="Genomic_DNA"/>
</dbReference>